<evidence type="ECO:0000259" key="6">
    <source>
        <dbReference type="PROSITE" id="PS51036"/>
    </source>
</evidence>
<dbReference type="SMART" id="SM00154">
    <property type="entry name" value="ZnF_AN1"/>
    <property type="match status" value="1"/>
</dbReference>
<keyword evidence="2 4" id="KW-0863">Zinc-finger</keyword>
<gene>
    <name evidence="8" type="ORF">KUTeg_012925</name>
</gene>
<dbReference type="Gene3D" id="4.10.1110.10">
    <property type="entry name" value="AN1-like Zinc finger"/>
    <property type="match status" value="1"/>
</dbReference>
<organism evidence="8 9">
    <name type="scientific">Tegillarca granosa</name>
    <name type="common">Malaysian cockle</name>
    <name type="synonym">Anadara granosa</name>
    <dbReference type="NCBI Taxonomy" id="220873"/>
    <lineage>
        <taxon>Eukaryota</taxon>
        <taxon>Metazoa</taxon>
        <taxon>Spiralia</taxon>
        <taxon>Lophotrochozoa</taxon>
        <taxon>Mollusca</taxon>
        <taxon>Bivalvia</taxon>
        <taxon>Autobranchia</taxon>
        <taxon>Pteriomorphia</taxon>
        <taxon>Arcoida</taxon>
        <taxon>Arcoidea</taxon>
        <taxon>Arcidae</taxon>
        <taxon>Tegillarca</taxon>
    </lineage>
</organism>
<feature type="region of interest" description="Disordered" evidence="5">
    <location>
        <begin position="293"/>
        <end position="315"/>
    </location>
</feature>
<comment type="caution">
    <text evidence="8">The sequence shown here is derived from an EMBL/GenBank/DDBJ whole genome shotgun (WGS) entry which is preliminary data.</text>
</comment>
<dbReference type="SUPFAM" id="SSF118310">
    <property type="entry name" value="AN1-like Zinc finger"/>
    <property type="match status" value="1"/>
</dbReference>
<evidence type="ECO:0000313" key="9">
    <source>
        <dbReference type="Proteomes" id="UP001217089"/>
    </source>
</evidence>
<feature type="compositionally biased region" description="Low complexity" evidence="5">
    <location>
        <begin position="145"/>
        <end position="170"/>
    </location>
</feature>
<keyword evidence="9" id="KW-1185">Reference proteome</keyword>
<evidence type="ECO:0000259" key="7">
    <source>
        <dbReference type="PROSITE" id="PS51039"/>
    </source>
</evidence>
<feature type="domain" description="A20-type" evidence="6">
    <location>
        <begin position="28"/>
        <end position="60"/>
    </location>
</feature>
<feature type="domain" description="AN1-type" evidence="7">
    <location>
        <begin position="240"/>
        <end position="289"/>
    </location>
</feature>
<sequence>MSLATGQLTKIWGSFYFFGLTLMEKSKSSEPSRCPCGFWGSPSTLGLCSTCYKAHVEKKSNEALKSTPDHMVPKTDTGIQMKTGSNGLNSAPPQASSSTDGSNIQSSASSSTEQHTTGSVNIFVHSSHQQSVCSDNTDSLNYKDSASSTMSTDKTSSSSSSQPSSSSVISNDKDSNIESCIKYNVTIEPSSGATTTADNVKPMVVEAAAADVDKRGIKRSHDVMEEETKTPESSPEKPTQKNKKRCNECKCKLELAQRQIGLCRCGYVYCALHRLPELHNCDFDHKEDGRREAREKMVKPKRHLGTSFKRIDSDS</sequence>
<feature type="region of interest" description="Disordered" evidence="5">
    <location>
        <begin position="216"/>
        <end position="242"/>
    </location>
</feature>
<evidence type="ECO:0000313" key="8">
    <source>
        <dbReference type="EMBL" id="KAJ8308051.1"/>
    </source>
</evidence>
<evidence type="ECO:0000256" key="3">
    <source>
        <dbReference type="ARBA" id="ARBA00022833"/>
    </source>
</evidence>
<evidence type="ECO:0000256" key="2">
    <source>
        <dbReference type="ARBA" id="ARBA00022771"/>
    </source>
</evidence>
<feature type="region of interest" description="Disordered" evidence="5">
    <location>
        <begin position="63"/>
        <end position="116"/>
    </location>
</feature>
<dbReference type="InterPro" id="IPR002653">
    <property type="entry name" value="Znf_A20"/>
</dbReference>
<dbReference type="SUPFAM" id="SSF57716">
    <property type="entry name" value="Glucocorticoid receptor-like (DNA-binding domain)"/>
    <property type="match status" value="1"/>
</dbReference>
<feature type="compositionally biased region" description="Polar residues" evidence="5">
    <location>
        <begin position="77"/>
        <end position="116"/>
    </location>
</feature>
<keyword evidence="3" id="KW-0862">Zinc</keyword>
<feature type="region of interest" description="Disordered" evidence="5">
    <location>
        <begin position="133"/>
        <end position="172"/>
    </location>
</feature>
<dbReference type="PANTHER" id="PTHR10634:SF67">
    <property type="entry name" value="AN1-TYPE ZINC FINGER PROTEIN 3"/>
    <property type="match status" value="1"/>
</dbReference>
<dbReference type="PROSITE" id="PS51036">
    <property type="entry name" value="ZF_A20"/>
    <property type="match status" value="1"/>
</dbReference>
<dbReference type="Gene3D" id="1.20.5.4770">
    <property type="match status" value="1"/>
</dbReference>
<dbReference type="InterPro" id="IPR000058">
    <property type="entry name" value="Znf_AN1"/>
</dbReference>
<proteinExistence type="predicted"/>
<reference evidence="8 9" key="1">
    <citation type="submission" date="2022-12" db="EMBL/GenBank/DDBJ databases">
        <title>Chromosome-level genome of Tegillarca granosa.</title>
        <authorList>
            <person name="Kim J."/>
        </authorList>
    </citation>
    <scope>NUCLEOTIDE SEQUENCE [LARGE SCALE GENOMIC DNA]</scope>
    <source>
        <strain evidence="8">Teg-2019</strain>
        <tissue evidence="8">Adductor muscle</tissue>
    </source>
</reference>
<name>A0ABQ9EVQ7_TEGGR</name>
<dbReference type="PROSITE" id="PS51039">
    <property type="entry name" value="ZF_AN1"/>
    <property type="match status" value="1"/>
</dbReference>
<keyword evidence="1" id="KW-0479">Metal-binding</keyword>
<evidence type="ECO:0000256" key="1">
    <source>
        <dbReference type="ARBA" id="ARBA00022723"/>
    </source>
</evidence>
<feature type="compositionally biased region" description="Polar residues" evidence="5">
    <location>
        <begin position="133"/>
        <end position="144"/>
    </location>
</feature>
<dbReference type="SMART" id="SM00259">
    <property type="entry name" value="ZnF_A20"/>
    <property type="match status" value="1"/>
</dbReference>
<dbReference type="InterPro" id="IPR035896">
    <property type="entry name" value="AN1-like_Znf"/>
</dbReference>
<protein>
    <recommendedName>
        <fullName evidence="10">AN1-type zinc finger protein 3</fullName>
    </recommendedName>
</protein>
<accession>A0ABQ9EVQ7</accession>
<dbReference type="Pfam" id="PF01754">
    <property type="entry name" value="zf-A20"/>
    <property type="match status" value="1"/>
</dbReference>
<dbReference type="PANTHER" id="PTHR10634">
    <property type="entry name" value="AN1-TYPE ZINC FINGER PROTEIN"/>
    <property type="match status" value="1"/>
</dbReference>
<evidence type="ECO:0000256" key="4">
    <source>
        <dbReference type="PROSITE-ProRule" id="PRU00449"/>
    </source>
</evidence>
<dbReference type="EMBL" id="JARBDR010000657">
    <property type="protein sequence ID" value="KAJ8308051.1"/>
    <property type="molecule type" value="Genomic_DNA"/>
</dbReference>
<evidence type="ECO:0008006" key="10">
    <source>
        <dbReference type="Google" id="ProtNLM"/>
    </source>
</evidence>
<dbReference type="InterPro" id="IPR050652">
    <property type="entry name" value="AN1_A20_ZnFinger"/>
</dbReference>
<dbReference type="Proteomes" id="UP001217089">
    <property type="component" value="Unassembled WGS sequence"/>
</dbReference>
<evidence type="ECO:0000256" key="5">
    <source>
        <dbReference type="SAM" id="MobiDB-lite"/>
    </source>
</evidence>
<feature type="compositionally biased region" description="Basic and acidic residues" evidence="5">
    <location>
        <begin position="63"/>
        <end position="73"/>
    </location>
</feature>